<dbReference type="AlphaFoldDB" id="J7RCI0"/>
<dbReference type="InterPro" id="IPR007219">
    <property type="entry name" value="XnlR_reg_dom"/>
</dbReference>
<keyword evidence="4" id="KW-0238">DNA-binding</keyword>
<dbReference type="PANTHER" id="PTHR46910">
    <property type="entry name" value="TRANSCRIPTION FACTOR PDR1"/>
    <property type="match status" value="1"/>
</dbReference>
<organism evidence="8 9">
    <name type="scientific">Huiozyma naganishii (strain ATCC MYA-139 / BCRC 22969 / CBS 8797 / KCTC 17520 / NBRC 10181 / NCYC 3082 / Yp74L-3)</name>
    <name type="common">Yeast</name>
    <name type="synonym">Kazachstania naganishii</name>
    <dbReference type="NCBI Taxonomy" id="1071383"/>
    <lineage>
        <taxon>Eukaryota</taxon>
        <taxon>Fungi</taxon>
        <taxon>Dikarya</taxon>
        <taxon>Ascomycota</taxon>
        <taxon>Saccharomycotina</taxon>
        <taxon>Saccharomycetes</taxon>
        <taxon>Saccharomycetales</taxon>
        <taxon>Saccharomycetaceae</taxon>
        <taxon>Huiozyma</taxon>
    </lineage>
</organism>
<dbReference type="OMA" id="DECAYLL"/>
<gene>
    <name evidence="8" type="primary">KNAG0K02060</name>
    <name evidence="8" type="ordered locus">KNAG_0K02060</name>
</gene>
<evidence type="ECO:0000259" key="7">
    <source>
        <dbReference type="PROSITE" id="PS50048"/>
    </source>
</evidence>
<dbReference type="PROSITE" id="PS00463">
    <property type="entry name" value="ZN2_CY6_FUNGAL_1"/>
    <property type="match status" value="1"/>
</dbReference>
<dbReference type="Pfam" id="PF00172">
    <property type="entry name" value="Zn_clus"/>
    <property type="match status" value="1"/>
</dbReference>
<protein>
    <recommendedName>
        <fullName evidence="7">Zn(2)-C6 fungal-type domain-containing protein</fullName>
    </recommendedName>
</protein>
<dbReference type="OrthoDB" id="2123952at2759"/>
<keyword evidence="2" id="KW-0479">Metal-binding</keyword>
<dbReference type="PROSITE" id="PS50048">
    <property type="entry name" value="ZN2_CY6_FUNGAL_2"/>
    <property type="match status" value="1"/>
</dbReference>
<dbReference type="GO" id="GO:0045944">
    <property type="term" value="P:positive regulation of transcription by RNA polymerase II"/>
    <property type="evidence" value="ECO:0007669"/>
    <property type="project" value="UniProtKB-ARBA"/>
</dbReference>
<dbReference type="GO" id="GO:0000981">
    <property type="term" value="F:DNA-binding transcription factor activity, RNA polymerase II-specific"/>
    <property type="evidence" value="ECO:0007669"/>
    <property type="project" value="InterPro"/>
</dbReference>
<keyword evidence="3" id="KW-0862">Zinc</keyword>
<dbReference type="CDD" id="cd12148">
    <property type="entry name" value="fungal_TF_MHR"/>
    <property type="match status" value="1"/>
</dbReference>
<dbReference type="Pfam" id="PF04082">
    <property type="entry name" value="Fungal_trans"/>
    <property type="match status" value="1"/>
</dbReference>
<dbReference type="EMBL" id="HE978324">
    <property type="protein sequence ID" value="CCK72570.1"/>
    <property type="molecule type" value="Genomic_DNA"/>
</dbReference>
<evidence type="ECO:0000256" key="6">
    <source>
        <dbReference type="SAM" id="Phobius"/>
    </source>
</evidence>
<proteinExistence type="predicted"/>
<evidence type="ECO:0000256" key="2">
    <source>
        <dbReference type="ARBA" id="ARBA00022723"/>
    </source>
</evidence>
<dbReference type="SMART" id="SM00066">
    <property type="entry name" value="GAL4"/>
    <property type="match status" value="1"/>
</dbReference>
<dbReference type="CDD" id="cd00067">
    <property type="entry name" value="GAL4"/>
    <property type="match status" value="1"/>
</dbReference>
<evidence type="ECO:0000256" key="4">
    <source>
        <dbReference type="ARBA" id="ARBA00023125"/>
    </source>
</evidence>
<dbReference type="InterPro" id="IPR001138">
    <property type="entry name" value="Zn2Cys6_DnaBD"/>
</dbReference>
<dbReference type="Proteomes" id="UP000006310">
    <property type="component" value="Chromosome 11"/>
</dbReference>
<dbReference type="GO" id="GO:0005634">
    <property type="term" value="C:nucleus"/>
    <property type="evidence" value="ECO:0007669"/>
    <property type="project" value="UniProtKB-SubCell"/>
</dbReference>
<dbReference type="eggNOG" id="ENOG502QZJZ">
    <property type="taxonomic scope" value="Eukaryota"/>
</dbReference>
<feature type="transmembrane region" description="Helical" evidence="6">
    <location>
        <begin position="639"/>
        <end position="660"/>
    </location>
</feature>
<dbReference type="RefSeq" id="XP_022466815.1">
    <property type="nucleotide sequence ID" value="XM_022610527.1"/>
</dbReference>
<sequence length="914" mass="105454">MAASPGQADGAAAGRFLAGELENVPSMAVGDAASQYVTGAGGQKVGPGGAGQTAGAQFMYGPQVYPFVGNQPWQGGAQQHGFVQVPSPQQQQQMQYTEPLPAQLLLKRSNRACDACRKKKIRCVASETGPDRCVHCLKHGLFCTFEFHIELERKKLLHRHKRRKFRNRADVTQLHPERNIDLHEGGPSASDSTAAVEKIARKLYVLDGIATNVRRLVNESLKDVDKPTVDEDFLPRCTDKQYTTSLITAQKLKWMSKKLGRSSDSEFFRPLRDTYLNGSKLYLMQFKKLNNFTGLLPKDEEGNYQLFELPPREQAKRLMENFFEALLYTIASMVTEEECFQLLDKYYDGETLSFNKRFLLNTCLCLGANASLLINTEEAYSLRKDNYLPSSMGLRRIEHKLSVNVLYYYNRIVIHSSDITILKGLLLWKKYIECNFGLEVAYTVLSKAVSVAISLGMHRASYYNSFSMSEAYVRRVVWFYCLSSDSIYAIRLNTTPLIHKDVTDVFSNEKRLKHIQKLCTMDELKNHITEIVTFEDAFNFTLNHAQLLMMPISYYCLQLFDLEKDAQHACFSLKSISGKTFKTVFDNAMKVKESLKEWNDQLHPLMKLESFREYYKILCQQNNGGARELQFEIVCARILIYHCRYFSIAIIVDLFLLSLINDNRHCFEGKDPAPLEEKLRSEYLENARKTVKIFTSIKNEPFLYSEIIYFFYTAVFTLIFRLVEQIDDKSRDLENAYLLELLQTTHTYLVGTDGTASICDNIKWNLQLFHFTLLLKMIVVYLEEKNAFVKVFPYKAHWYDTILQQLVATSTAVKNAQFKMLSPYITHNRISTFASRMRKEYGRNFVLFLRFKEIPISLERKENMAPIPDYSLFPVADEEIDDSQDDCLDYLSSQSYFCDRDVSFLKIFREWDVL</sequence>
<keyword evidence="6" id="KW-0812">Transmembrane</keyword>
<comment type="subcellular location">
    <subcellularLocation>
        <location evidence="1">Nucleus</location>
    </subcellularLocation>
</comment>
<dbReference type="GO" id="GO:0008270">
    <property type="term" value="F:zinc ion binding"/>
    <property type="evidence" value="ECO:0007669"/>
    <property type="project" value="InterPro"/>
</dbReference>
<dbReference type="Gene3D" id="4.10.240.10">
    <property type="entry name" value="Zn(2)-C6 fungal-type DNA-binding domain"/>
    <property type="match status" value="1"/>
</dbReference>
<dbReference type="GeneID" id="34528337"/>
<evidence type="ECO:0000256" key="1">
    <source>
        <dbReference type="ARBA" id="ARBA00004123"/>
    </source>
</evidence>
<dbReference type="GO" id="GO:0003677">
    <property type="term" value="F:DNA binding"/>
    <property type="evidence" value="ECO:0007669"/>
    <property type="project" value="UniProtKB-KW"/>
</dbReference>
<dbReference type="PANTHER" id="PTHR46910:SF3">
    <property type="entry name" value="HALOTOLERANCE PROTEIN 9-RELATED"/>
    <property type="match status" value="1"/>
</dbReference>
<accession>J7RCI0</accession>
<dbReference type="HOGENOM" id="CLU_008153_0_0_1"/>
<reference evidence="9" key="2">
    <citation type="submission" date="2012-08" db="EMBL/GenBank/DDBJ databases">
        <title>Genome sequence of Kazachstania naganishii.</title>
        <authorList>
            <person name="Gordon J.L."/>
            <person name="Armisen D."/>
            <person name="Proux-Wera E."/>
            <person name="OhEigeartaigh S.S."/>
            <person name="Byrne K.P."/>
            <person name="Wolfe K.H."/>
        </authorList>
    </citation>
    <scope>NUCLEOTIDE SEQUENCE [LARGE SCALE GENOMIC DNA]</scope>
    <source>
        <strain evidence="9">ATCC MYA-139 / BCRC 22969 / CBS 8797 / CCRC 22969 / KCTC 17520 / NBRC 10181 / NCYC 3082</strain>
    </source>
</reference>
<keyword evidence="5" id="KW-0539">Nucleus</keyword>
<feature type="transmembrane region" description="Helical" evidence="6">
    <location>
        <begin position="702"/>
        <end position="723"/>
    </location>
</feature>
<dbReference type="STRING" id="1071383.J7RCI0"/>
<dbReference type="SUPFAM" id="SSF57701">
    <property type="entry name" value="Zn2/Cys6 DNA-binding domain"/>
    <property type="match status" value="1"/>
</dbReference>
<evidence type="ECO:0000313" key="8">
    <source>
        <dbReference type="EMBL" id="CCK72570.1"/>
    </source>
</evidence>
<dbReference type="GO" id="GO:0006351">
    <property type="term" value="P:DNA-templated transcription"/>
    <property type="evidence" value="ECO:0007669"/>
    <property type="project" value="InterPro"/>
</dbReference>
<evidence type="ECO:0000256" key="5">
    <source>
        <dbReference type="ARBA" id="ARBA00023242"/>
    </source>
</evidence>
<keyword evidence="9" id="KW-1185">Reference proteome</keyword>
<dbReference type="InterPro" id="IPR050987">
    <property type="entry name" value="AtrR-like"/>
</dbReference>
<feature type="domain" description="Zn(2)-C6 fungal-type" evidence="7">
    <location>
        <begin position="112"/>
        <end position="145"/>
    </location>
</feature>
<reference evidence="8 9" key="1">
    <citation type="journal article" date="2011" name="Proc. Natl. Acad. Sci. U.S.A.">
        <title>Evolutionary erosion of yeast sex chromosomes by mating-type switching accidents.</title>
        <authorList>
            <person name="Gordon J.L."/>
            <person name="Armisen D."/>
            <person name="Proux-Wera E."/>
            <person name="Oheigeartaigh S.S."/>
            <person name="Byrne K.P."/>
            <person name="Wolfe K.H."/>
        </authorList>
    </citation>
    <scope>NUCLEOTIDE SEQUENCE [LARGE SCALE GENOMIC DNA]</scope>
    <source>
        <strain evidence="9">ATCC MYA-139 / BCRC 22969 / CBS 8797 / CCRC 22969 / KCTC 17520 / NBRC 10181 / NCYC 3082</strain>
    </source>
</reference>
<keyword evidence="6" id="KW-0472">Membrane</keyword>
<evidence type="ECO:0000313" key="9">
    <source>
        <dbReference type="Proteomes" id="UP000006310"/>
    </source>
</evidence>
<dbReference type="InterPro" id="IPR036864">
    <property type="entry name" value="Zn2-C6_fun-type_DNA-bd_sf"/>
</dbReference>
<name>J7RCI0_HUIN7</name>
<dbReference type="KEGG" id="kng:KNAG_0K02060"/>
<keyword evidence="6" id="KW-1133">Transmembrane helix</keyword>
<evidence type="ECO:0000256" key="3">
    <source>
        <dbReference type="ARBA" id="ARBA00022833"/>
    </source>
</evidence>